<reference evidence="4 5" key="1">
    <citation type="submission" date="2023-07" db="EMBL/GenBank/DDBJ databases">
        <title>Sorghum-associated microbial communities from plants grown in Nebraska, USA.</title>
        <authorList>
            <person name="Schachtman D."/>
        </authorList>
    </citation>
    <scope>NUCLEOTIDE SEQUENCE [LARGE SCALE GENOMIC DNA]</scope>
    <source>
        <strain evidence="4 5">BE124</strain>
    </source>
</reference>
<gene>
    <name evidence="4" type="ORF">J2W95_003110</name>
</gene>
<proteinExistence type="predicted"/>
<accession>A0ABU1S813</accession>
<sequence>MRIIYLFNSLLSISLSKKLKKVNGIARFQYPVTAIGFDKIIIGKNFDSGKNLRIQAISRYQKETFEPEIVIGDDVTINPNCQLVVINKLVIGNNVLIASNVFISDHSHGCSNFSDIDTPPSLRKLSSKGSIVIDDNVWIGQNVSILANVKIGKNSIIGANSVVTKSIPDFSIAVGIPASVIKNVKPNVNIIDQ</sequence>
<dbReference type="CDD" id="cd04647">
    <property type="entry name" value="LbH_MAT_like"/>
    <property type="match status" value="1"/>
</dbReference>
<keyword evidence="1" id="KW-0808">Transferase</keyword>
<evidence type="ECO:0000256" key="2">
    <source>
        <dbReference type="ARBA" id="ARBA00022737"/>
    </source>
</evidence>
<dbReference type="PANTHER" id="PTHR23416:SF78">
    <property type="entry name" value="LIPOPOLYSACCHARIDE BIOSYNTHESIS O-ACETYL TRANSFERASE WBBJ-RELATED"/>
    <property type="match status" value="1"/>
</dbReference>
<dbReference type="PANTHER" id="PTHR23416">
    <property type="entry name" value="SIALIC ACID SYNTHASE-RELATED"/>
    <property type="match status" value="1"/>
</dbReference>
<dbReference type="RefSeq" id="WP_310008530.1">
    <property type="nucleotide sequence ID" value="NZ_JAVDTX010000007.1"/>
</dbReference>
<dbReference type="InterPro" id="IPR051159">
    <property type="entry name" value="Hexapeptide_acetyltransf"/>
</dbReference>
<dbReference type="Pfam" id="PF00132">
    <property type="entry name" value="Hexapep"/>
    <property type="match status" value="1"/>
</dbReference>
<dbReference type="EMBL" id="JAVDTX010000007">
    <property type="protein sequence ID" value="MDR6846394.1"/>
    <property type="molecule type" value="Genomic_DNA"/>
</dbReference>
<protein>
    <submittedName>
        <fullName evidence="4">Acetyltransferase-like isoleucine patch superfamily enzyme</fullName>
    </submittedName>
</protein>
<comment type="caution">
    <text evidence="4">The sequence shown here is derived from an EMBL/GenBank/DDBJ whole genome shotgun (WGS) entry which is preliminary data.</text>
</comment>
<keyword evidence="5" id="KW-1185">Reference proteome</keyword>
<name>A0ABU1S813_9FLAO</name>
<dbReference type="Gene3D" id="2.160.10.10">
    <property type="entry name" value="Hexapeptide repeat proteins"/>
    <property type="match status" value="1"/>
</dbReference>
<dbReference type="SUPFAM" id="SSF51161">
    <property type="entry name" value="Trimeric LpxA-like enzymes"/>
    <property type="match status" value="1"/>
</dbReference>
<dbReference type="Proteomes" id="UP001261871">
    <property type="component" value="Unassembled WGS sequence"/>
</dbReference>
<keyword evidence="3" id="KW-0012">Acyltransferase</keyword>
<dbReference type="InterPro" id="IPR001451">
    <property type="entry name" value="Hexapep"/>
</dbReference>
<organism evidence="4 5">
    <name type="scientific">Flavobacterium granuli</name>
    <dbReference type="NCBI Taxonomy" id="280093"/>
    <lineage>
        <taxon>Bacteria</taxon>
        <taxon>Pseudomonadati</taxon>
        <taxon>Bacteroidota</taxon>
        <taxon>Flavobacteriia</taxon>
        <taxon>Flavobacteriales</taxon>
        <taxon>Flavobacteriaceae</taxon>
        <taxon>Flavobacterium</taxon>
    </lineage>
</organism>
<evidence type="ECO:0000256" key="3">
    <source>
        <dbReference type="ARBA" id="ARBA00023315"/>
    </source>
</evidence>
<evidence type="ECO:0000256" key="1">
    <source>
        <dbReference type="ARBA" id="ARBA00022679"/>
    </source>
</evidence>
<evidence type="ECO:0000313" key="5">
    <source>
        <dbReference type="Proteomes" id="UP001261871"/>
    </source>
</evidence>
<dbReference type="PROSITE" id="PS00101">
    <property type="entry name" value="HEXAPEP_TRANSFERASES"/>
    <property type="match status" value="1"/>
</dbReference>
<dbReference type="InterPro" id="IPR018357">
    <property type="entry name" value="Hexapep_transf_CS"/>
</dbReference>
<keyword evidence="2" id="KW-0677">Repeat</keyword>
<dbReference type="InterPro" id="IPR011004">
    <property type="entry name" value="Trimer_LpxA-like_sf"/>
</dbReference>
<evidence type="ECO:0000313" key="4">
    <source>
        <dbReference type="EMBL" id="MDR6846394.1"/>
    </source>
</evidence>